<keyword evidence="3" id="KW-1185">Reference proteome</keyword>
<gene>
    <name evidence="2" type="ORF">H4W31_004905</name>
</gene>
<dbReference type="Proteomes" id="UP000649753">
    <property type="component" value="Unassembled WGS sequence"/>
</dbReference>
<feature type="signal peptide" evidence="1">
    <location>
        <begin position="1"/>
        <end position="21"/>
    </location>
</feature>
<evidence type="ECO:0000256" key="1">
    <source>
        <dbReference type="SAM" id="SignalP"/>
    </source>
</evidence>
<protein>
    <submittedName>
        <fullName evidence="2">Uncharacterized protein</fullName>
    </submittedName>
</protein>
<sequence length="240" mass="25152">MRGHFARALMAAASLTGIAIAAVPPGAHAAPDGGQRTSSLNEVIQHGVPSVPLTIDGKSVSPETITRYNGQPLYSAVLPEGPHGRLVTFTRRADFERFVSQNGGPTNALTPPPVSTPDRTAAIGPAQPGAGRFSAGSANRSAAANSSGASLWEDAGGFGAWIWVESGYGWPDLTQIDLRCVLWFCTSWNDEASSALGSAGGLTIWDDIWFSGSSLWLPGGNWDDLGIFGWNDRVSSFGSH</sequence>
<comment type="caution">
    <text evidence="2">The sequence shown here is derived from an EMBL/GenBank/DDBJ whole genome shotgun (WGS) entry which is preliminary data.</text>
</comment>
<dbReference type="AlphaFoldDB" id="A0A927M8Y7"/>
<evidence type="ECO:0000313" key="3">
    <source>
        <dbReference type="Proteomes" id="UP000649753"/>
    </source>
</evidence>
<name>A0A927M8Y7_9ACTN</name>
<reference evidence="2" key="1">
    <citation type="submission" date="2020-10" db="EMBL/GenBank/DDBJ databases">
        <title>Sequencing the genomes of 1000 actinobacteria strains.</title>
        <authorList>
            <person name="Klenk H.-P."/>
        </authorList>
    </citation>
    <scope>NUCLEOTIDE SEQUENCE</scope>
    <source>
        <strain evidence="2">DSM 46832</strain>
    </source>
</reference>
<keyword evidence="1" id="KW-0732">Signal</keyword>
<dbReference type="Gene3D" id="2.60.20.10">
    <property type="entry name" value="Crystallins"/>
    <property type="match status" value="1"/>
</dbReference>
<proteinExistence type="predicted"/>
<dbReference type="RefSeq" id="WP_192768763.1">
    <property type="nucleotide sequence ID" value="NZ_JADBEB010000001.1"/>
</dbReference>
<feature type="chain" id="PRO_5038526305" evidence="1">
    <location>
        <begin position="22"/>
        <end position="240"/>
    </location>
</feature>
<dbReference type="EMBL" id="JADBEB010000001">
    <property type="protein sequence ID" value="MBE1489267.1"/>
    <property type="molecule type" value="Genomic_DNA"/>
</dbReference>
<organism evidence="2 3">
    <name type="scientific">Plantactinospora soyae</name>
    <dbReference type="NCBI Taxonomy" id="1544732"/>
    <lineage>
        <taxon>Bacteria</taxon>
        <taxon>Bacillati</taxon>
        <taxon>Actinomycetota</taxon>
        <taxon>Actinomycetes</taxon>
        <taxon>Micromonosporales</taxon>
        <taxon>Micromonosporaceae</taxon>
        <taxon>Plantactinospora</taxon>
    </lineage>
</organism>
<evidence type="ECO:0000313" key="2">
    <source>
        <dbReference type="EMBL" id="MBE1489267.1"/>
    </source>
</evidence>
<accession>A0A927M8Y7</accession>